<dbReference type="Proteomes" id="UP000550787">
    <property type="component" value="Unassembled WGS sequence"/>
</dbReference>
<dbReference type="AlphaFoldDB" id="A0A7W4I428"/>
<dbReference type="RefSeq" id="WP_012227856.1">
    <property type="nucleotide sequence ID" value="NZ_JABEQG010000004.1"/>
</dbReference>
<keyword evidence="2" id="KW-0378">Hydrolase</keyword>
<evidence type="ECO:0000256" key="2">
    <source>
        <dbReference type="ARBA" id="ARBA00022801"/>
    </source>
</evidence>
<dbReference type="PROSITE" id="PS51462">
    <property type="entry name" value="NUDIX"/>
    <property type="match status" value="1"/>
</dbReference>
<organism evidence="3 4">
    <name type="scientific">Gluconacetobacter diazotrophicus</name>
    <name type="common">Acetobacter diazotrophicus</name>
    <dbReference type="NCBI Taxonomy" id="33996"/>
    <lineage>
        <taxon>Bacteria</taxon>
        <taxon>Pseudomonadati</taxon>
        <taxon>Pseudomonadota</taxon>
        <taxon>Alphaproteobacteria</taxon>
        <taxon>Acetobacterales</taxon>
        <taxon>Acetobacteraceae</taxon>
        <taxon>Gluconacetobacter</taxon>
    </lineage>
</organism>
<reference evidence="3 4" key="1">
    <citation type="submission" date="2020-04" db="EMBL/GenBank/DDBJ databases">
        <title>Description of novel Gluconacetobacter.</title>
        <authorList>
            <person name="Sombolestani A."/>
        </authorList>
    </citation>
    <scope>NUCLEOTIDE SEQUENCE [LARGE SCALE GENOMIC DNA]</scope>
    <source>
        <strain evidence="3 4">LMG 7603</strain>
    </source>
</reference>
<dbReference type="EMBL" id="JABEQG010000004">
    <property type="protein sequence ID" value="MBB2155509.1"/>
    <property type="molecule type" value="Genomic_DNA"/>
</dbReference>
<dbReference type="PROSITE" id="PS00893">
    <property type="entry name" value="NUDIX_BOX"/>
    <property type="match status" value="1"/>
</dbReference>
<sequence length="139" mass="14870">MSLSQDLGPVIRVVSAAIVREGALLLVRKRGTDAFMLPGGKAEPGEDEAATLRRELDEELGCGLHPESVALLGRFAAPAANEPGFTVQSAVYRGRLEGRPAIRAEIAQMLWFDLRASHGEAVLAPLLRLHVLPALRQAG</sequence>
<dbReference type="GO" id="GO:0016787">
    <property type="term" value="F:hydrolase activity"/>
    <property type="evidence" value="ECO:0007669"/>
    <property type="project" value="UniProtKB-KW"/>
</dbReference>
<dbReference type="CDD" id="cd04690">
    <property type="entry name" value="NUDIX_Hydrolase"/>
    <property type="match status" value="1"/>
</dbReference>
<evidence type="ECO:0000256" key="1">
    <source>
        <dbReference type="ARBA" id="ARBA00001946"/>
    </source>
</evidence>
<comment type="caution">
    <text evidence="3">The sequence shown here is derived from an EMBL/GenBank/DDBJ whole genome shotgun (WGS) entry which is preliminary data.</text>
</comment>
<dbReference type="OMA" id="IDTVAWV"/>
<dbReference type="InterPro" id="IPR015797">
    <property type="entry name" value="NUDIX_hydrolase-like_dom_sf"/>
</dbReference>
<comment type="cofactor">
    <cofactor evidence="1">
        <name>Mg(2+)</name>
        <dbReference type="ChEBI" id="CHEBI:18420"/>
    </cofactor>
</comment>
<dbReference type="Gene3D" id="3.90.79.10">
    <property type="entry name" value="Nucleoside Triphosphate Pyrophosphohydrolase"/>
    <property type="match status" value="1"/>
</dbReference>
<dbReference type="SUPFAM" id="SSF55811">
    <property type="entry name" value="Nudix"/>
    <property type="match status" value="1"/>
</dbReference>
<dbReference type="PANTHER" id="PTHR43046">
    <property type="entry name" value="GDP-MANNOSE MANNOSYL HYDROLASE"/>
    <property type="match status" value="1"/>
</dbReference>
<dbReference type="InterPro" id="IPR020084">
    <property type="entry name" value="NUDIX_hydrolase_CS"/>
</dbReference>
<evidence type="ECO:0000313" key="3">
    <source>
        <dbReference type="EMBL" id="MBB2155509.1"/>
    </source>
</evidence>
<dbReference type="InterPro" id="IPR000086">
    <property type="entry name" value="NUDIX_hydrolase_dom"/>
</dbReference>
<protein>
    <submittedName>
        <fullName evidence="3">NUDIX domain-containing protein</fullName>
    </submittedName>
</protein>
<proteinExistence type="predicted"/>
<dbReference type="Pfam" id="PF00293">
    <property type="entry name" value="NUDIX"/>
    <property type="match status" value="1"/>
</dbReference>
<name>A0A7W4I428_GLUDI</name>
<gene>
    <name evidence="3" type="ORF">HLH33_04160</name>
</gene>
<accession>A0A7W4I428</accession>
<dbReference type="PANTHER" id="PTHR43046:SF2">
    <property type="entry name" value="8-OXO-DGTP DIPHOSPHATASE-RELATED"/>
    <property type="match status" value="1"/>
</dbReference>
<evidence type="ECO:0000313" key="4">
    <source>
        <dbReference type="Proteomes" id="UP000550787"/>
    </source>
</evidence>